<dbReference type="AlphaFoldDB" id="A0ABD0XCN6"/>
<feature type="compositionally biased region" description="Polar residues" evidence="4">
    <location>
        <begin position="835"/>
        <end position="851"/>
    </location>
</feature>
<dbReference type="GO" id="GO:0005085">
    <property type="term" value="F:guanyl-nucleotide exchange factor activity"/>
    <property type="evidence" value="ECO:0007669"/>
    <property type="project" value="UniProtKB-KW"/>
</dbReference>
<feature type="region of interest" description="Disordered" evidence="4">
    <location>
        <begin position="799"/>
        <end position="977"/>
    </location>
</feature>
<dbReference type="Gene3D" id="6.10.140.1000">
    <property type="match status" value="1"/>
</dbReference>
<proteinExistence type="predicted"/>
<dbReference type="InterPro" id="IPR037516">
    <property type="entry name" value="Tripartite_DENN"/>
</dbReference>
<evidence type="ECO:0000256" key="2">
    <source>
        <dbReference type="ARBA" id="ARBA00022658"/>
    </source>
</evidence>
<feature type="region of interest" description="Disordered" evidence="4">
    <location>
        <begin position="467"/>
        <end position="535"/>
    </location>
</feature>
<dbReference type="SMART" id="SM00801">
    <property type="entry name" value="dDENN"/>
    <property type="match status" value="1"/>
</dbReference>
<dbReference type="PANTHER" id="PTHR13196:SF25">
    <property type="entry name" value="DENN DOMAIN-CONTAINING PROTEIN 1C"/>
    <property type="match status" value="1"/>
</dbReference>
<dbReference type="Pfam" id="PF02141">
    <property type="entry name" value="DENN"/>
    <property type="match status" value="1"/>
</dbReference>
<feature type="compositionally biased region" description="Basic and acidic residues" evidence="4">
    <location>
        <begin position="637"/>
        <end position="761"/>
    </location>
</feature>
<feature type="region of interest" description="Disordered" evidence="4">
    <location>
        <begin position="577"/>
        <end position="761"/>
    </location>
</feature>
<dbReference type="Gene3D" id="3.30.450.200">
    <property type="match status" value="1"/>
</dbReference>
<feature type="compositionally biased region" description="Low complexity" evidence="4">
    <location>
        <begin position="586"/>
        <end position="599"/>
    </location>
</feature>
<keyword evidence="7" id="KW-1185">Reference proteome</keyword>
<dbReference type="PROSITE" id="PS50211">
    <property type="entry name" value="DENN"/>
    <property type="match status" value="1"/>
</dbReference>
<evidence type="ECO:0000256" key="4">
    <source>
        <dbReference type="SAM" id="MobiDB-lite"/>
    </source>
</evidence>
<dbReference type="SMART" id="SM00800">
    <property type="entry name" value="uDENN"/>
    <property type="match status" value="1"/>
</dbReference>
<feature type="compositionally biased region" description="Acidic residues" evidence="4">
    <location>
        <begin position="521"/>
        <end position="535"/>
    </location>
</feature>
<organism evidence="6 7">
    <name type="scientific">Umbra pygmaea</name>
    <name type="common">Eastern mudminnow</name>
    <dbReference type="NCBI Taxonomy" id="75934"/>
    <lineage>
        <taxon>Eukaryota</taxon>
        <taxon>Metazoa</taxon>
        <taxon>Chordata</taxon>
        <taxon>Craniata</taxon>
        <taxon>Vertebrata</taxon>
        <taxon>Euteleostomi</taxon>
        <taxon>Actinopterygii</taxon>
        <taxon>Neopterygii</taxon>
        <taxon>Teleostei</taxon>
        <taxon>Protacanthopterygii</taxon>
        <taxon>Esociformes</taxon>
        <taxon>Umbridae</taxon>
        <taxon>Umbra</taxon>
    </lineage>
</organism>
<feature type="compositionally biased region" description="Polar residues" evidence="4">
    <location>
        <begin position="872"/>
        <end position="892"/>
    </location>
</feature>
<feature type="compositionally biased region" description="Polar residues" evidence="4">
    <location>
        <begin position="923"/>
        <end position="932"/>
    </location>
</feature>
<dbReference type="InterPro" id="IPR001194">
    <property type="entry name" value="cDENN_dom"/>
</dbReference>
<sequence length="977" mass="111418">MGSRLKENPDRTFYWFFESSRPIARDKDPGVLFQFPEDFSDEESLQTLPRFCFPYDIEKVKDVVAVQHFTFVLTDLEGCQRFGFCRLASSSHTCLCMLSYLPWFEVFYKLLNNLADYLTKGQTNEMRELLATLYKQPLPLAVSSFTLQLVPYFIAPDPRSLPSIPENRNLTELVVAVDVSNLLHLYASMLFERRILILSSKLSTLTACVHALSAVLYPMYWQHIFIPVLPPHLLDYCCAPMPFLIGVHSSLTEKVKSRGLEDVVILNVDTNTIDSPFDDLKKIPPDVVSGLKLRLKRQAASAGVGVAKAFLSAQALLFGGYGVALRGTTDGQVKFREEIFLEHKSPAMRQFLQSAIHLQLFKQFIDGRLELLNSGREPDDLFEQEILQCGPGAERSKTYQQLVGNLKKGGGALILNVKAKTHMYKSAKRGLRNLLTPKDQVETRSLQRNGSVTVALTQRRSQSECLQSRLPITQHFGKSRPRRPVSRQGYPRDNEDPQDNRDTWEDDWPDSAAPGPIADPESLEEGGDSDLCDPEEMDLLGEIFDTLSSRSSHERGLLYGTRSLDLFGTDTDYIRQRSRATPSQESLGVSNSGSGSLHSWNQEEGLQATGEGPEQTADVGRLDEVQDFSDEAPDVAGWKKEKERREENRSEEDRREEDRREEDRREEDRREEERREEDRREENRREEDRREEKRREEKRREEKRREEERREEERREEERREEERREEERREEKSEEERKEEAEKRLNETEERKTVVMERCDVMREGQQDELVIEEYEESEGSITVEPKMQSEALGEQGGGIVEGFKEGPGIMGNGGGRVSGQKDARLGTEAGTITPKTTDSAGLQKDTTPPVSKHPLGWEGRGDERKDQEEANTPCSPNVLSTVALFQSQALETDHHGKAQTRGSPTNAPRSWDAIQKIGLQETKSQVSLNNRAVPITPRPTVTSPVNDQSETRRNPTEEEDLPLVKVSELKKRFEV</sequence>
<feature type="compositionally biased region" description="Polar residues" evidence="4">
    <location>
        <begin position="941"/>
        <end position="950"/>
    </location>
</feature>
<dbReference type="GO" id="GO:0030136">
    <property type="term" value="C:clathrin-coated vesicle"/>
    <property type="evidence" value="ECO:0007669"/>
    <property type="project" value="UniProtKB-SubCell"/>
</dbReference>
<accession>A0ABD0XCN6</accession>
<dbReference type="InterPro" id="IPR005112">
    <property type="entry name" value="dDENN_dom"/>
</dbReference>
<feature type="compositionally biased region" description="Gly residues" evidence="4">
    <location>
        <begin position="810"/>
        <end position="819"/>
    </location>
</feature>
<keyword evidence="3" id="KW-0968">Cytoplasmic vesicle</keyword>
<dbReference type="PANTHER" id="PTHR13196">
    <property type="entry name" value="DENN DOMAIN-CONTAINING"/>
    <property type="match status" value="1"/>
</dbReference>
<evidence type="ECO:0000256" key="3">
    <source>
        <dbReference type="ARBA" id="ARBA00023329"/>
    </source>
</evidence>
<dbReference type="Proteomes" id="UP001557470">
    <property type="component" value="Unassembled WGS sequence"/>
</dbReference>
<comment type="caution">
    <text evidence="6">The sequence shown here is derived from an EMBL/GenBank/DDBJ whole genome shotgun (WGS) entry which is preliminary data.</text>
</comment>
<dbReference type="InterPro" id="IPR005113">
    <property type="entry name" value="uDENN_dom"/>
</dbReference>
<protein>
    <recommendedName>
        <fullName evidence="5">UDENN domain-containing protein</fullName>
    </recommendedName>
</protein>
<reference evidence="6 7" key="1">
    <citation type="submission" date="2024-06" db="EMBL/GenBank/DDBJ databases">
        <authorList>
            <person name="Pan Q."/>
            <person name="Wen M."/>
            <person name="Jouanno E."/>
            <person name="Zahm M."/>
            <person name="Klopp C."/>
            <person name="Cabau C."/>
            <person name="Louis A."/>
            <person name="Berthelot C."/>
            <person name="Parey E."/>
            <person name="Roest Crollius H."/>
            <person name="Montfort J."/>
            <person name="Robinson-Rechavi M."/>
            <person name="Bouchez O."/>
            <person name="Lampietro C."/>
            <person name="Lopez Roques C."/>
            <person name="Donnadieu C."/>
            <person name="Postlethwait J."/>
            <person name="Bobe J."/>
            <person name="Verreycken H."/>
            <person name="Guiguen Y."/>
        </authorList>
    </citation>
    <scope>NUCLEOTIDE SEQUENCE [LARGE SCALE GENOMIC DNA]</scope>
    <source>
        <strain evidence="6">Up_M1</strain>
        <tissue evidence="6">Testis</tissue>
    </source>
</reference>
<keyword evidence="2" id="KW-0344">Guanine-nucleotide releasing factor</keyword>
<feature type="compositionally biased region" description="Basic and acidic residues" evidence="4">
    <location>
        <begin position="861"/>
        <end position="870"/>
    </location>
</feature>
<dbReference type="SMART" id="SM00799">
    <property type="entry name" value="DENN"/>
    <property type="match status" value="1"/>
</dbReference>
<evidence type="ECO:0000259" key="5">
    <source>
        <dbReference type="PROSITE" id="PS50211"/>
    </source>
</evidence>
<dbReference type="Pfam" id="PF03456">
    <property type="entry name" value="uDENN"/>
    <property type="match status" value="1"/>
</dbReference>
<gene>
    <name evidence="6" type="ORF">UPYG_G00060820</name>
</gene>
<dbReference type="InterPro" id="IPR040032">
    <property type="entry name" value="DENND1A/B/C"/>
</dbReference>
<feature type="compositionally biased region" description="Basic and acidic residues" evidence="4">
    <location>
        <begin position="490"/>
        <end position="503"/>
    </location>
</feature>
<name>A0ABD0XCN6_UMBPY</name>
<dbReference type="FunFam" id="3.40.50.11500:FF:000001">
    <property type="entry name" value="Putative DENN domain-containing protein 1A"/>
    <property type="match status" value="1"/>
</dbReference>
<dbReference type="EMBL" id="JAGEUA010000002">
    <property type="protein sequence ID" value="KAL1005572.1"/>
    <property type="molecule type" value="Genomic_DNA"/>
</dbReference>
<evidence type="ECO:0000313" key="6">
    <source>
        <dbReference type="EMBL" id="KAL1005572.1"/>
    </source>
</evidence>
<comment type="subcellular location">
    <subcellularLocation>
        <location evidence="1">Cytoplasmic vesicle</location>
        <location evidence="1">Clathrin-coated vesicle</location>
    </subcellularLocation>
</comment>
<evidence type="ECO:0000256" key="1">
    <source>
        <dbReference type="ARBA" id="ARBA00004132"/>
    </source>
</evidence>
<dbReference type="FunFam" id="3.30.450.200:FF:000003">
    <property type="entry name" value="DENN domain containing 1A"/>
    <property type="match status" value="1"/>
</dbReference>
<dbReference type="Pfam" id="PF03455">
    <property type="entry name" value="dDENN"/>
    <property type="match status" value="1"/>
</dbReference>
<dbReference type="InterPro" id="IPR043153">
    <property type="entry name" value="DENN_C"/>
</dbReference>
<evidence type="ECO:0000313" key="7">
    <source>
        <dbReference type="Proteomes" id="UP001557470"/>
    </source>
</evidence>
<dbReference type="Gene3D" id="3.40.50.11500">
    <property type="match status" value="1"/>
</dbReference>
<feature type="domain" description="UDENN" evidence="5">
    <location>
        <begin position="13"/>
        <end position="375"/>
    </location>
</feature>